<reference evidence="1 2" key="1">
    <citation type="submission" date="2019-12" db="EMBL/GenBank/DDBJ databases">
        <title>Novel species isolated from a subtropical stream in China.</title>
        <authorList>
            <person name="Lu H."/>
        </authorList>
    </citation>
    <scope>NUCLEOTIDE SEQUENCE [LARGE SCALE GENOMIC DNA]</scope>
    <source>
        <strain evidence="1 2">FT135W</strain>
    </source>
</reference>
<accession>A0A6L8K4Q1</accession>
<proteinExistence type="predicted"/>
<sequence length="353" mass="39976">MSQFAYASEQTLLSNALEALWDTTHIRGNVVETESKVADDYTADAVVDLVVDKRFHRYFVECKSFIDRKAQLDQVSLRLRHIGSLAMLVTEYVSKELASHCRTIGLQFVDGHGNAYLRAPGMFVFSTGEKNERRHPSSKTARGLTNAAALRVVFTLLSKPKLINSTFKEIALISRVSLGTAHNVFADLEQRGYLILGAKNGRRLLEPKRLLEEWATNFPTTLRAKLDSNRFSSPDPHWWKKVNITDFDASWGSEVAAAKMFKHLNPSSQTIYVEEENMRSAVNALVKSFRLRPDPLGEIEIVEKFWFSDLETEPGIAPPVLVYSDLLSLMDPRAKETAIIIKEKFIEHTFNQN</sequence>
<dbReference type="PIRSF" id="PIRSF012611">
    <property type="entry name" value="UCP012611"/>
    <property type="match status" value="1"/>
</dbReference>
<dbReference type="EMBL" id="WWCN01000002">
    <property type="protein sequence ID" value="MYM21477.1"/>
    <property type="molecule type" value="Genomic_DNA"/>
</dbReference>
<dbReference type="InterPro" id="IPR019238">
    <property type="entry name" value="AbiEi_2"/>
</dbReference>
<gene>
    <name evidence="1" type="ORF">GTP46_02300</name>
</gene>
<dbReference type="RefSeq" id="WP_161005016.1">
    <property type="nucleotide sequence ID" value="NZ_WWCN01000002.1"/>
</dbReference>
<protein>
    <submittedName>
        <fullName evidence="1">Uncharacterized protein</fullName>
    </submittedName>
</protein>
<dbReference type="InterPro" id="IPR016600">
    <property type="entry name" value="UCP012611"/>
</dbReference>
<dbReference type="Proteomes" id="UP000479335">
    <property type="component" value="Unassembled WGS sequence"/>
</dbReference>
<keyword evidence="2" id="KW-1185">Reference proteome</keyword>
<evidence type="ECO:0000313" key="1">
    <source>
        <dbReference type="EMBL" id="MYM21477.1"/>
    </source>
</evidence>
<evidence type="ECO:0000313" key="2">
    <source>
        <dbReference type="Proteomes" id="UP000479335"/>
    </source>
</evidence>
<dbReference type="Pfam" id="PF09952">
    <property type="entry name" value="AbiEi_2"/>
    <property type="match status" value="1"/>
</dbReference>
<comment type="caution">
    <text evidence="1">The sequence shown here is derived from an EMBL/GenBank/DDBJ whole genome shotgun (WGS) entry which is preliminary data.</text>
</comment>
<name>A0A6L8K4Q1_9BURK</name>
<dbReference type="AlphaFoldDB" id="A0A6L8K4Q1"/>
<organism evidence="1 2">
    <name type="scientific">Duganella flavida</name>
    <dbReference type="NCBI Taxonomy" id="2692175"/>
    <lineage>
        <taxon>Bacteria</taxon>
        <taxon>Pseudomonadati</taxon>
        <taxon>Pseudomonadota</taxon>
        <taxon>Betaproteobacteria</taxon>
        <taxon>Burkholderiales</taxon>
        <taxon>Oxalobacteraceae</taxon>
        <taxon>Telluria group</taxon>
        <taxon>Duganella</taxon>
    </lineage>
</organism>